<keyword evidence="3" id="KW-0862">Zinc</keyword>
<dbReference type="Gramene" id="QL07p021332:mrna">
    <property type="protein sequence ID" value="QL07p021332:mrna"/>
    <property type="gene ID" value="QL07p021332"/>
</dbReference>
<proteinExistence type="predicted"/>
<dbReference type="GO" id="GO:0002100">
    <property type="term" value="P:tRNA wobble adenosine to inosine editing"/>
    <property type="evidence" value="ECO:0007669"/>
    <property type="project" value="TreeGrafter"/>
</dbReference>
<name>A0A7N2M470_QUELO</name>
<sequence>MASHEEDCSPDTLAFMELAIQQAKLAMDSLEVPVGCVIVEEGKVIASGRNRTTETRNLIYWKFERTETRESAISYVVFIYDGDDTILFCDADVEQILHIRILLLCFQVVTGLKVNVWSGLYLCLILACLWGLLLIPLLFGILLRAKLVGWKKLYLSNSGRLMFLKGTLSSLPTYYLSPFTIPTHVANKIEKLGFSLGREALVEFSLARQGVGESRSWDATRHAEMEAIDILLEHWQKNGLSKLEVAEKFSNCYLYVTCEPCIMCAAALSILGIKEVCYGCANDKFGGCGSILSLHLGSSEPLKSHGVPQGKGFKCTGGIMASEAVSLLRTFYEQGNPNAPKPHRPLAQQATR</sequence>
<dbReference type="Pfam" id="PF00383">
    <property type="entry name" value="dCMP_cyt_deam_1"/>
    <property type="match status" value="2"/>
</dbReference>
<evidence type="ECO:0000256" key="3">
    <source>
        <dbReference type="ARBA" id="ARBA00022833"/>
    </source>
</evidence>
<feature type="transmembrane region" description="Helical" evidence="4">
    <location>
        <begin position="119"/>
        <end position="143"/>
    </location>
</feature>
<dbReference type="GO" id="GO:0052717">
    <property type="term" value="F:tRNA-specific adenosine-34 deaminase activity"/>
    <property type="evidence" value="ECO:0007669"/>
    <property type="project" value="TreeGrafter"/>
</dbReference>
<dbReference type="InterPro" id="IPR002125">
    <property type="entry name" value="CMP_dCMP_dom"/>
</dbReference>
<dbReference type="GO" id="GO:0008270">
    <property type="term" value="F:zinc ion binding"/>
    <property type="evidence" value="ECO:0007669"/>
    <property type="project" value="InterPro"/>
</dbReference>
<keyword evidence="4" id="KW-0472">Membrane</keyword>
<keyword evidence="7" id="KW-1185">Reference proteome</keyword>
<evidence type="ECO:0000256" key="2">
    <source>
        <dbReference type="ARBA" id="ARBA00022801"/>
    </source>
</evidence>
<evidence type="ECO:0000259" key="5">
    <source>
        <dbReference type="PROSITE" id="PS51747"/>
    </source>
</evidence>
<dbReference type="EnsemblPlants" id="QL07p021332:mrna">
    <property type="protein sequence ID" value="QL07p021332:mrna"/>
    <property type="gene ID" value="QL07p021332"/>
</dbReference>
<keyword evidence="2" id="KW-0378">Hydrolase</keyword>
<evidence type="ECO:0000313" key="6">
    <source>
        <dbReference type="EnsemblPlants" id="QL07p021332:mrna"/>
    </source>
</evidence>
<dbReference type="PANTHER" id="PTHR11079">
    <property type="entry name" value="CYTOSINE DEAMINASE FAMILY MEMBER"/>
    <property type="match status" value="1"/>
</dbReference>
<dbReference type="Gene3D" id="3.40.140.10">
    <property type="entry name" value="Cytidine Deaminase, domain 2"/>
    <property type="match status" value="2"/>
</dbReference>
<evidence type="ECO:0000313" key="7">
    <source>
        <dbReference type="Proteomes" id="UP000594261"/>
    </source>
</evidence>
<dbReference type="PROSITE" id="PS00903">
    <property type="entry name" value="CYT_DCMP_DEAMINASES_1"/>
    <property type="match status" value="1"/>
</dbReference>
<reference evidence="6" key="2">
    <citation type="submission" date="2021-01" db="UniProtKB">
        <authorList>
            <consortium name="EnsemblPlants"/>
        </authorList>
    </citation>
    <scope>IDENTIFICATION</scope>
</reference>
<reference evidence="6 7" key="1">
    <citation type="journal article" date="2016" name="G3 (Bethesda)">
        <title>First Draft Assembly and Annotation of the Genome of a California Endemic Oak Quercus lobata Nee (Fagaceae).</title>
        <authorList>
            <person name="Sork V.L."/>
            <person name="Fitz-Gibbon S.T."/>
            <person name="Puiu D."/>
            <person name="Crepeau M."/>
            <person name="Gugger P.F."/>
            <person name="Sherman R."/>
            <person name="Stevens K."/>
            <person name="Langley C.H."/>
            <person name="Pellegrini M."/>
            <person name="Salzberg S.L."/>
        </authorList>
    </citation>
    <scope>NUCLEOTIDE SEQUENCE [LARGE SCALE GENOMIC DNA]</scope>
    <source>
        <strain evidence="6 7">cv. SW786</strain>
    </source>
</reference>
<keyword evidence="4" id="KW-1133">Transmembrane helix</keyword>
<accession>A0A7N2M470</accession>
<evidence type="ECO:0000256" key="1">
    <source>
        <dbReference type="ARBA" id="ARBA00022723"/>
    </source>
</evidence>
<feature type="domain" description="CMP/dCMP-type deaminase" evidence="5">
    <location>
        <begin position="10"/>
        <end position="299"/>
    </location>
</feature>
<dbReference type="InParanoid" id="A0A7N2M470"/>
<dbReference type="OMA" id="ASHEEDC"/>
<dbReference type="FunCoup" id="A0A7N2M470">
    <property type="interactions" value="2258"/>
</dbReference>
<keyword evidence="4" id="KW-0812">Transmembrane</keyword>
<protein>
    <recommendedName>
        <fullName evidence="5">CMP/dCMP-type deaminase domain-containing protein</fullName>
    </recommendedName>
</protein>
<evidence type="ECO:0000256" key="4">
    <source>
        <dbReference type="SAM" id="Phobius"/>
    </source>
</evidence>
<dbReference type="SUPFAM" id="SSF53927">
    <property type="entry name" value="Cytidine deaminase-like"/>
    <property type="match status" value="1"/>
</dbReference>
<dbReference type="EMBL" id="LRBV02000007">
    <property type="status" value="NOT_ANNOTATED_CDS"/>
    <property type="molecule type" value="Genomic_DNA"/>
</dbReference>
<dbReference type="Proteomes" id="UP000594261">
    <property type="component" value="Chromosome 7"/>
</dbReference>
<dbReference type="InterPro" id="IPR016193">
    <property type="entry name" value="Cytidine_deaminase-like"/>
</dbReference>
<organism evidence="6 7">
    <name type="scientific">Quercus lobata</name>
    <name type="common">Valley oak</name>
    <dbReference type="NCBI Taxonomy" id="97700"/>
    <lineage>
        <taxon>Eukaryota</taxon>
        <taxon>Viridiplantae</taxon>
        <taxon>Streptophyta</taxon>
        <taxon>Embryophyta</taxon>
        <taxon>Tracheophyta</taxon>
        <taxon>Spermatophyta</taxon>
        <taxon>Magnoliopsida</taxon>
        <taxon>eudicotyledons</taxon>
        <taxon>Gunneridae</taxon>
        <taxon>Pentapetalae</taxon>
        <taxon>rosids</taxon>
        <taxon>fabids</taxon>
        <taxon>Fagales</taxon>
        <taxon>Fagaceae</taxon>
        <taxon>Quercus</taxon>
    </lineage>
</organism>
<keyword evidence="1" id="KW-0479">Metal-binding</keyword>
<dbReference type="CDD" id="cd01285">
    <property type="entry name" value="nucleoside_deaminase"/>
    <property type="match status" value="1"/>
</dbReference>
<dbReference type="PANTHER" id="PTHR11079:SF149">
    <property type="entry name" value="TRNA-SPECIFIC ADENOSINE DEAMINASE 2"/>
    <property type="match status" value="1"/>
</dbReference>
<dbReference type="PROSITE" id="PS51747">
    <property type="entry name" value="CYT_DCMP_DEAMINASES_2"/>
    <property type="match status" value="1"/>
</dbReference>
<dbReference type="AlphaFoldDB" id="A0A7N2M470"/>
<dbReference type="InterPro" id="IPR016192">
    <property type="entry name" value="APOBEC/CMP_deaminase_Zn-bd"/>
</dbReference>